<dbReference type="PANTHER" id="PTHR45931:SF16">
    <property type="entry name" value="RING_U-BOX SUPERFAMILY PROTEIN"/>
    <property type="match status" value="1"/>
</dbReference>
<dbReference type="PANTHER" id="PTHR45931">
    <property type="entry name" value="SI:CH211-59O9.10"/>
    <property type="match status" value="1"/>
</dbReference>
<proteinExistence type="predicted"/>
<keyword evidence="3" id="KW-0862">Zinc</keyword>
<evidence type="ECO:0000313" key="8">
    <source>
        <dbReference type="Proteomes" id="UP000636709"/>
    </source>
</evidence>
<dbReference type="InterPro" id="IPR013083">
    <property type="entry name" value="Znf_RING/FYVE/PHD"/>
</dbReference>
<keyword evidence="1" id="KW-0479">Metal-binding</keyword>
<dbReference type="InterPro" id="IPR051834">
    <property type="entry name" value="RING_finger_E3_ligase"/>
</dbReference>
<evidence type="ECO:0000256" key="5">
    <source>
        <dbReference type="SAM" id="MobiDB-lite"/>
    </source>
</evidence>
<dbReference type="AlphaFoldDB" id="A0A835KH29"/>
<dbReference type="SUPFAM" id="SSF57850">
    <property type="entry name" value="RING/U-box"/>
    <property type="match status" value="1"/>
</dbReference>
<dbReference type="EMBL" id="JACEFO010001613">
    <property type="protein sequence ID" value="KAF8731019.1"/>
    <property type="molecule type" value="Genomic_DNA"/>
</dbReference>
<reference evidence="7" key="1">
    <citation type="submission" date="2020-07" db="EMBL/GenBank/DDBJ databases">
        <title>Genome sequence and genetic diversity analysis of an under-domesticated orphan crop, white fonio (Digitaria exilis).</title>
        <authorList>
            <person name="Bennetzen J.L."/>
            <person name="Chen S."/>
            <person name="Ma X."/>
            <person name="Wang X."/>
            <person name="Yssel A.E.J."/>
            <person name="Chaluvadi S.R."/>
            <person name="Johnson M."/>
            <person name="Gangashetty P."/>
            <person name="Hamidou F."/>
            <person name="Sanogo M.D."/>
            <person name="Zwaenepoel A."/>
            <person name="Wallace J."/>
            <person name="Van De Peer Y."/>
            <person name="Van Deynze A."/>
        </authorList>
    </citation>
    <scope>NUCLEOTIDE SEQUENCE</scope>
    <source>
        <tissue evidence="7">Leaves</tissue>
    </source>
</reference>
<dbReference type="InterPro" id="IPR001841">
    <property type="entry name" value="Znf_RING"/>
</dbReference>
<keyword evidence="2 4" id="KW-0863">Zinc-finger</keyword>
<comment type="caution">
    <text evidence="7">The sequence shown here is derived from an EMBL/GenBank/DDBJ whole genome shotgun (WGS) entry which is preliminary data.</text>
</comment>
<name>A0A835KH29_9POAL</name>
<dbReference type="PROSITE" id="PS50089">
    <property type="entry name" value="ZF_RING_2"/>
    <property type="match status" value="1"/>
</dbReference>
<protein>
    <recommendedName>
        <fullName evidence="6">RING-type domain-containing protein</fullName>
    </recommendedName>
</protein>
<dbReference type="Gene3D" id="3.30.40.10">
    <property type="entry name" value="Zinc/RING finger domain, C3HC4 (zinc finger)"/>
    <property type="match status" value="1"/>
</dbReference>
<gene>
    <name evidence="7" type="ORF">HU200_016899</name>
</gene>
<accession>A0A835KH29</accession>
<dbReference type="GO" id="GO:0061630">
    <property type="term" value="F:ubiquitin protein ligase activity"/>
    <property type="evidence" value="ECO:0007669"/>
    <property type="project" value="TreeGrafter"/>
</dbReference>
<feature type="domain" description="RING-type" evidence="6">
    <location>
        <begin position="110"/>
        <end position="153"/>
    </location>
</feature>
<dbReference type="GO" id="GO:0006511">
    <property type="term" value="P:ubiquitin-dependent protein catabolic process"/>
    <property type="evidence" value="ECO:0007669"/>
    <property type="project" value="TreeGrafter"/>
</dbReference>
<evidence type="ECO:0000313" key="7">
    <source>
        <dbReference type="EMBL" id="KAF8731019.1"/>
    </source>
</evidence>
<evidence type="ECO:0000256" key="4">
    <source>
        <dbReference type="PROSITE-ProRule" id="PRU00175"/>
    </source>
</evidence>
<dbReference type="Pfam" id="PF13639">
    <property type="entry name" value="zf-RING_2"/>
    <property type="match status" value="1"/>
</dbReference>
<evidence type="ECO:0000256" key="3">
    <source>
        <dbReference type="ARBA" id="ARBA00022833"/>
    </source>
</evidence>
<dbReference type="SMART" id="SM00184">
    <property type="entry name" value="RING"/>
    <property type="match status" value="1"/>
</dbReference>
<sequence length="163" mass="17529">MADGGDNMDVADNVAATDGGIAPPPPSAEQRLHQLNQRLHHLQHLAPGFDERVRRRMIGELQEELDLVFQELDFDVVIDSGGGGGASAVAVGGLEKQTFHAAGCGGGTECAICLVDFEDGEEVSVMPCFHGHGFHQDCIAKWLWRSNKCPLCRHQIPTGIMDG</sequence>
<evidence type="ECO:0000259" key="6">
    <source>
        <dbReference type="PROSITE" id="PS50089"/>
    </source>
</evidence>
<organism evidence="7 8">
    <name type="scientific">Digitaria exilis</name>
    <dbReference type="NCBI Taxonomy" id="1010633"/>
    <lineage>
        <taxon>Eukaryota</taxon>
        <taxon>Viridiplantae</taxon>
        <taxon>Streptophyta</taxon>
        <taxon>Embryophyta</taxon>
        <taxon>Tracheophyta</taxon>
        <taxon>Spermatophyta</taxon>
        <taxon>Magnoliopsida</taxon>
        <taxon>Liliopsida</taxon>
        <taxon>Poales</taxon>
        <taxon>Poaceae</taxon>
        <taxon>PACMAD clade</taxon>
        <taxon>Panicoideae</taxon>
        <taxon>Panicodae</taxon>
        <taxon>Paniceae</taxon>
        <taxon>Anthephorinae</taxon>
        <taxon>Digitaria</taxon>
    </lineage>
</organism>
<keyword evidence="8" id="KW-1185">Reference proteome</keyword>
<dbReference type="GO" id="GO:0008270">
    <property type="term" value="F:zinc ion binding"/>
    <property type="evidence" value="ECO:0007669"/>
    <property type="project" value="UniProtKB-KW"/>
</dbReference>
<dbReference type="GO" id="GO:0005634">
    <property type="term" value="C:nucleus"/>
    <property type="evidence" value="ECO:0007669"/>
    <property type="project" value="TreeGrafter"/>
</dbReference>
<dbReference type="Proteomes" id="UP000636709">
    <property type="component" value="Unassembled WGS sequence"/>
</dbReference>
<evidence type="ECO:0000256" key="2">
    <source>
        <dbReference type="ARBA" id="ARBA00022771"/>
    </source>
</evidence>
<feature type="region of interest" description="Disordered" evidence="5">
    <location>
        <begin position="1"/>
        <end position="28"/>
    </location>
</feature>
<dbReference type="OrthoDB" id="696294at2759"/>
<evidence type="ECO:0000256" key="1">
    <source>
        <dbReference type="ARBA" id="ARBA00022723"/>
    </source>
</evidence>